<proteinExistence type="predicted"/>
<accession>A0A6M1SQD2</accession>
<reference evidence="2 3" key="1">
    <citation type="submission" date="2020-02" db="EMBL/GenBank/DDBJ databases">
        <authorList>
            <person name="Khan S.A."/>
            <person name="Jeon C.O."/>
            <person name="Chun B.H."/>
        </authorList>
    </citation>
    <scope>NUCLEOTIDE SEQUENCE [LARGE SCALE GENOMIC DNA]</scope>
    <source>
        <strain evidence="2 3">H239</strain>
    </source>
</reference>
<sequence length="96" mass="10257">MAEIEEGQSSDQGKAREWLARAMRAPRDPAWTADGIISDEWEPLSPVTGRLDAFEWKVPVASSTRPAALPPAAPEQAALPAQSEALLPLAPAENAQ</sequence>
<protein>
    <submittedName>
        <fullName evidence="2">Uncharacterized protein</fullName>
    </submittedName>
</protein>
<feature type="compositionally biased region" description="Low complexity" evidence="1">
    <location>
        <begin position="74"/>
        <end position="96"/>
    </location>
</feature>
<feature type="region of interest" description="Disordered" evidence="1">
    <location>
        <begin position="65"/>
        <end position="96"/>
    </location>
</feature>
<gene>
    <name evidence="2" type="ORF">G5575_02180</name>
</gene>
<dbReference type="EMBL" id="JAALFG010000001">
    <property type="protein sequence ID" value="NGP16653.1"/>
    <property type="molecule type" value="Genomic_DNA"/>
</dbReference>
<evidence type="ECO:0000256" key="1">
    <source>
        <dbReference type="SAM" id="MobiDB-lite"/>
    </source>
</evidence>
<evidence type="ECO:0000313" key="2">
    <source>
        <dbReference type="EMBL" id="NGP16653.1"/>
    </source>
</evidence>
<dbReference type="RefSeq" id="WP_164532899.1">
    <property type="nucleotide sequence ID" value="NZ_JAALFG010000001.1"/>
</dbReference>
<name>A0A6M1SQD2_9HYPH</name>
<dbReference type="AlphaFoldDB" id="A0A6M1SQD2"/>
<dbReference type="Proteomes" id="UP000474802">
    <property type="component" value="Unassembled WGS sequence"/>
</dbReference>
<evidence type="ECO:0000313" key="3">
    <source>
        <dbReference type="Proteomes" id="UP000474802"/>
    </source>
</evidence>
<organism evidence="2 3">
    <name type="scientific">Devosia aurantiaca</name>
    <dbReference type="NCBI Taxonomy" id="2714858"/>
    <lineage>
        <taxon>Bacteria</taxon>
        <taxon>Pseudomonadati</taxon>
        <taxon>Pseudomonadota</taxon>
        <taxon>Alphaproteobacteria</taxon>
        <taxon>Hyphomicrobiales</taxon>
        <taxon>Devosiaceae</taxon>
        <taxon>Devosia</taxon>
    </lineage>
</organism>
<comment type="caution">
    <text evidence="2">The sequence shown here is derived from an EMBL/GenBank/DDBJ whole genome shotgun (WGS) entry which is preliminary data.</text>
</comment>
<reference evidence="2 3" key="2">
    <citation type="submission" date="2020-03" db="EMBL/GenBank/DDBJ databases">
        <title>Devosia chinhatensis sp. nov., isolated from a hexachlorocyclohexane (HCH) dump site in India.</title>
        <authorList>
            <person name="Kumar M."/>
            <person name="Lal R."/>
        </authorList>
    </citation>
    <scope>NUCLEOTIDE SEQUENCE [LARGE SCALE GENOMIC DNA]</scope>
    <source>
        <strain evidence="2 3">H239</strain>
    </source>
</reference>
<keyword evidence="3" id="KW-1185">Reference proteome</keyword>